<comment type="caution">
    <text evidence="4">The sequence shown here is derived from an EMBL/GenBank/DDBJ whole genome shotgun (WGS) entry which is preliminary data.</text>
</comment>
<dbReference type="CDD" id="cd00254">
    <property type="entry name" value="LT-like"/>
    <property type="match status" value="1"/>
</dbReference>
<protein>
    <submittedName>
        <fullName evidence="4">Lytic transglycosylase domain-containing protein</fullName>
    </submittedName>
</protein>
<evidence type="ECO:0000256" key="1">
    <source>
        <dbReference type="ARBA" id="ARBA00007734"/>
    </source>
</evidence>
<proteinExistence type="inferred from homology"/>
<feature type="domain" description="Transglycosylase SLT" evidence="3">
    <location>
        <begin position="82"/>
        <end position="179"/>
    </location>
</feature>
<accession>A0ABV9JLE5</accession>
<evidence type="ECO:0000313" key="5">
    <source>
        <dbReference type="Proteomes" id="UP001595962"/>
    </source>
</evidence>
<dbReference type="Proteomes" id="UP001595962">
    <property type="component" value="Unassembled WGS sequence"/>
</dbReference>
<dbReference type="PANTHER" id="PTHR37423:SF2">
    <property type="entry name" value="MEMBRANE-BOUND LYTIC MUREIN TRANSGLYCOSYLASE C"/>
    <property type="match status" value="1"/>
</dbReference>
<dbReference type="InterPro" id="IPR023346">
    <property type="entry name" value="Lysozyme-like_dom_sf"/>
</dbReference>
<dbReference type="PROSITE" id="PS00922">
    <property type="entry name" value="TRANSGLYCOSYLASE"/>
    <property type="match status" value="1"/>
</dbReference>
<feature type="chain" id="PRO_5046989262" evidence="2">
    <location>
        <begin position="23"/>
        <end position="229"/>
    </location>
</feature>
<reference evidence="5" key="1">
    <citation type="journal article" date="2019" name="Int. J. Syst. Evol. Microbiol.">
        <title>The Global Catalogue of Microorganisms (GCM) 10K type strain sequencing project: providing services to taxonomists for standard genome sequencing and annotation.</title>
        <authorList>
            <consortium name="The Broad Institute Genomics Platform"/>
            <consortium name="The Broad Institute Genome Sequencing Center for Infectious Disease"/>
            <person name="Wu L."/>
            <person name="Ma J."/>
        </authorList>
    </citation>
    <scope>NUCLEOTIDE SEQUENCE [LARGE SCALE GENOMIC DNA]</scope>
    <source>
        <strain evidence="5">DT28</strain>
    </source>
</reference>
<evidence type="ECO:0000259" key="3">
    <source>
        <dbReference type="Pfam" id="PF01464"/>
    </source>
</evidence>
<dbReference type="InterPro" id="IPR000189">
    <property type="entry name" value="Transglyc_AS"/>
</dbReference>
<evidence type="ECO:0000256" key="2">
    <source>
        <dbReference type="SAM" id="SignalP"/>
    </source>
</evidence>
<dbReference type="EMBL" id="JBHSGB010000006">
    <property type="protein sequence ID" value="MFC4655019.1"/>
    <property type="molecule type" value="Genomic_DNA"/>
</dbReference>
<comment type="similarity">
    <text evidence="1">Belongs to the transglycosylase Slt family.</text>
</comment>
<feature type="signal peptide" evidence="2">
    <location>
        <begin position="1"/>
        <end position="22"/>
    </location>
</feature>
<sequence>MTVQGISWLGAALFLLNHSFCAAEPVLVYQYKDSKGITVFTDKAPAGTRFLLRKYDCLACRVQAQLDWTTTPLFLTEYQPQIQQAARLQQLDPALLRAVIHAESGFDPKARSSSGALGLMQLMPATARELGVADSLNVAENIQAGAAYLKQQLQRFPNQLGHALAAYNAGPETVRQYQGVPPYTETQRYVSRVQLLLQRYRSASLPVPALAAAPPFITPADSIAVAIKE</sequence>
<keyword evidence="5" id="KW-1185">Reference proteome</keyword>
<dbReference type="Gene3D" id="1.10.530.10">
    <property type="match status" value="1"/>
</dbReference>
<dbReference type="RefSeq" id="WP_377333261.1">
    <property type="nucleotide sequence ID" value="NZ_JBHSGB010000006.1"/>
</dbReference>
<evidence type="ECO:0000313" key="4">
    <source>
        <dbReference type="EMBL" id="MFC4655019.1"/>
    </source>
</evidence>
<dbReference type="Pfam" id="PF01464">
    <property type="entry name" value="SLT"/>
    <property type="match status" value="1"/>
</dbReference>
<gene>
    <name evidence="4" type="ORF">ACFO3I_08335</name>
</gene>
<keyword evidence="2" id="KW-0732">Signal</keyword>
<dbReference type="SUPFAM" id="SSF53955">
    <property type="entry name" value="Lysozyme-like"/>
    <property type="match status" value="1"/>
</dbReference>
<organism evidence="4 5">
    <name type="scientific">Rheinheimera marina</name>
    <dbReference type="NCBI Taxonomy" id="1774958"/>
    <lineage>
        <taxon>Bacteria</taxon>
        <taxon>Pseudomonadati</taxon>
        <taxon>Pseudomonadota</taxon>
        <taxon>Gammaproteobacteria</taxon>
        <taxon>Chromatiales</taxon>
        <taxon>Chromatiaceae</taxon>
        <taxon>Rheinheimera</taxon>
    </lineage>
</organism>
<dbReference type="PANTHER" id="PTHR37423">
    <property type="entry name" value="SOLUBLE LYTIC MUREIN TRANSGLYCOSYLASE-RELATED"/>
    <property type="match status" value="1"/>
</dbReference>
<dbReference type="InterPro" id="IPR008258">
    <property type="entry name" value="Transglycosylase_SLT_dom_1"/>
</dbReference>
<name>A0ABV9JLE5_9GAMM</name>